<evidence type="ECO:0000313" key="7">
    <source>
        <dbReference type="Proteomes" id="UP000271974"/>
    </source>
</evidence>
<keyword evidence="1 3" id="KW-0547">Nucleotide-binding</keyword>
<name>A0A433TL02_ELYCH</name>
<evidence type="ECO:0000256" key="1">
    <source>
        <dbReference type="ARBA" id="ARBA00022741"/>
    </source>
</evidence>
<dbReference type="InterPro" id="IPR000719">
    <property type="entry name" value="Prot_kinase_dom"/>
</dbReference>
<protein>
    <recommendedName>
        <fullName evidence="5">Protein kinase domain-containing protein</fullName>
    </recommendedName>
</protein>
<organism evidence="6 7">
    <name type="scientific">Elysia chlorotica</name>
    <name type="common">Eastern emerald elysia</name>
    <name type="synonym">Sea slug</name>
    <dbReference type="NCBI Taxonomy" id="188477"/>
    <lineage>
        <taxon>Eukaryota</taxon>
        <taxon>Metazoa</taxon>
        <taxon>Spiralia</taxon>
        <taxon>Lophotrochozoa</taxon>
        <taxon>Mollusca</taxon>
        <taxon>Gastropoda</taxon>
        <taxon>Heterobranchia</taxon>
        <taxon>Euthyneura</taxon>
        <taxon>Panpulmonata</taxon>
        <taxon>Sacoglossa</taxon>
        <taxon>Placobranchoidea</taxon>
        <taxon>Plakobranchidae</taxon>
        <taxon>Elysia</taxon>
    </lineage>
</organism>
<dbReference type="InterPro" id="IPR017441">
    <property type="entry name" value="Protein_kinase_ATP_BS"/>
</dbReference>
<dbReference type="Pfam" id="PF00069">
    <property type="entry name" value="Pkinase"/>
    <property type="match status" value="1"/>
</dbReference>
<evidence type="ECO:0000256" key="4">
    <source>
        <dbReference type="RuleBase" id="RU000304"/>
    </source>
</evidence>
<dbReference type="InterPro" id="IPR011009">
    <property type="entry name" value="Kinase-like_dom_sf"/>
</dbReference>
<dbReference type="InterPro" id="IPR008271">
    <property type="entry name" value="Ser/Thr_kinase_AS"/>
</dbReference>
<sequence length="317" mass="35633">MIKEEAGVGRFEASGGGAQFVMFMKVQYVATLKSSSAFPLINLKGDFFKELPYTQGPVLGHGMSGDVILITRSDRPSEKRVLKRMVFKCRASERTAKMLFMYELDTFYRTDHRGLAKCVLAARCPDYLAIVMKFYPLGDLDRSLFLLPAGSRHWVAARVSEAVEYLHMKRIVHSDIKLANILLDAGFTPVLGDFGLSRYLTEDVLTVAANKFGGTREYWAPEIRSRDASQQVDPFKVDVYALGVVILSLATQVKPHVDLDYQECAKTSEHVTSHLRPILEATLEPDFKKRCTSDEVLKFYEDIVDNACPECEVAPED</sequence>
<gene>
    <name evidence="6" type="ORF">EGW08_010019</name>
</gene>
<proteinExistence type="inferred from homology"/>
<dbReference type="SMART" id="SM00220">
    <property type="entry name" value="S_TKc"/>
    <property type="match status" value="1"/>
</dbReference>
<keyword evidence="4" id="KW-0418">Kinase</keyword>
<keyword evidence="4" id="KW-0808">Transferase</keyword>
<dbReference type="GO" id="GO:0005524">
    <property type="term" value="F:ATP binding"/>
    <property type="evidence" value="ECO:0007669"/>
    <property type="project" value="UniProtKB-UniRule"/>
</dbReference>
<comment type="similarity">
    <text evidence="4">Belongs to the protein kinase superfamily.</text>
</comment>
<keyword evidence="2 3" id="KW-0067">ATP-binding</keyword>
<comment type="caution">
    <text evidence="6">The sequence shown here is derived from an EMBL/GenBank/DDBJ whole genome shotgun (WGS) entry which is preliminary data.</text>
</comment>
<dbReference type="OrthoDB" id="6144929at2759"/>
<dbReference type="PROSITE" id="PS00107">
    <property type="entry name" value="PROTEIN_KINASE_ATP"/>
    <property type="match status" value="1"/>
</dbReference>
<dbReference type="SUPFAM" id="SSF56112">
    <property type="entry name" value="Protein kinase-like (PK-like)"/>
    <property type="match status" value="1"/>
</dbReference>
<dbReference type="Proteomes" id="UP000271974">
    <property type="component" value="Unassembled WGS sequence"/>
</dbReference>
<dbReference type="PANTHER" id="PTHR27001">
    <property type="entry name" value="OS01G0253100 PROTEIN"/>
    <property type="match status" value="1"/>
</dbReference>
<dbReference type="PROSITE" id="PS00108">
    <property type="entry name" value="PROTEIN_KINASE_ST"/>
    <property type="match status" value="1"/>
</dbReference>
<keyword evidence="4" id="KW-0723">Serine/threonine-protein kinase</keyword>
<feature type="binding site" evidence="3">
    <location>
        <position position="88"/>
    </location>
    <ligand>
        <name>ATP</name>
        <dbReference type="ChEBI" id="CHEBI:30616"/>
    </ligand>
</feature>
<dbReference type="PANTHER" id="PTHR27001:SF931">
    <property type="entry name" value="OS11G0664100 PROTEIN"/>
    <property type="match status" value="1"/>
</dbReference>
<dbReference type="GO" id="GO:0004674">
    <property type="term" value="F:protein serine/threonine kinase activity"/>
    <property type="evidence" value="ECO:0007669"/>
    <property type="project" value="UniProtKB-KW"/>
</dbReference>
<keyword evidence="7" id="KW-1185">Reference proteome</keyword>
<dbReference type="Gene3D" id="1.10.510.10">
    <property type="entry name" value="Transferase(Phosphotransferase) domain 1"/>
    <property type="match status" value="1"/>
</dbReference>
<dbReference type="PROSITE" id="PS50011">
    <property type="entry name" value="PROTEIN_KINASE_DOM"/>
    <property type="match status" value="1"/>
</dbReference>
<dbReference type="EMBL" id="RQTK01000297">
    <property type="protein sequence ID" value="RUS82205.1"/>
    <property type="molecule type" value="Genomic_DNA"/>
</dbReference>
<evidence type="ECO:0000256" key="2">
    <source>
        <dbReference type="ARBA" id="ARBA00022840"/>
    </source>
</evidence>
<dbReference type="STRING" id="188477.A0A433TL02"/>
<reference evidence="6 7" key="1">
    <citation type="submission" date="2019-01" db="EMBL/GenBank/DDBJ databases">
        <title>A draft genome assembly of the solar-powered sea slug Elysia chlorotica.</title>
        <authorList>
            <person name="Cai H."/>
            <person name="Li Q."/>
            <person name="Fang X."/>
            <person name="Li J."/>
            <person name="Curtis N.E."/>
            <person name="Altenburger A."/>
            <person name="Shibata T."/>
            <person name="Feng M."/>
            <person name="Maeda T."/>
            <person name="Schwartz J.A."/>
            <person name="Shigenobu S."/>
            <person name="Lundholm N."/>
            <person name="Nishiyama T."/>
            <person name="Yang H."/>
            <person name="Hasebe M."/>
            <person name="Li S."/>
            <person name="Pierce S.K."/>
            <person name="Wang J."/>
        </authorList>
    </citation>
    <scope>NUCLEOTIDE SEQUENCE [LARGE SCALE GENOMIC DNA]</scope>
    <source>
        <strain evidence="6">EC2010</strain>
        <tissue evidence="6">Whole organism of an adult</tissue>
    </source>
</reference>
<dbReference type="GO" id="GO:0005886">
    <property type="term" value="C:plasma membrane"/>
    <property type="evidence" value="ECO:0007669"/>
    <property type="project" value="TreeGrafter"/>
</dbReference>
<accession>A0A433TL02</accession>
<evidence type="ECO:0000259" key="5">
    <source>
        <dbReference type="PROSITE" id="PS50011"/>
    </source>
</evidence>
<dbReference type="CDD" id="cd00180">
    <property type="entry name" value="PKc"/>
    <property type="match status" value="1"/>
</dbReference>
<feature type="domain" description="Protein kinase" evidence="5">
    <location>
        <begin position="53"/>
        <end position="303"/>
    </location>
</feature>
<evidence type="ECO:0000313" key="6">
    <source>
        <dbReference type="EMBL" id="RUS82205.1"/>
    </source>
</evidence>
<dbReference type="AlphaFoldDB" id="A0A433TL02"/>
<evidence type="ECO:0000256" key="3">
    <source>
        <dbReference type="PROSITE-ProRule" id="PRU10141"/>
    </source>
</evidence>